<sequence length="242" mass="26591">MGNRSAEIAEAVTRAIVDKRLWPGSKLSEQSLADLFAVSRAVVRQAIIRLANDGLVELQRNKGASVIRPGYRDAVEIYDALTILEQGVAAQLAGRIGPRGWAELREHVQCQHAAVEAKDDARADALGWGFHAELVKLSRNSVVRELHTQLLRRTALLRTLVDSRFDYCGLLHDHSELIDLLEAGNVAEAQALIERHHRAVVSGFILDEDSAPAFSVQEALAPYAAASVEPRREAAPKEAEQR</sequence>
<dbReference type="PANTHER" id="PTHR43537:SF53">
    <property type="entry name" value="HTH-TYPE TRANSCRIPTIONAL REPRESSOR NANR"/>
    <property type="match status" value="1"/>
</dbReference>
<dbReference type="RefSeq" id="WP_386373364.1">
    <property type="nucleotide sequence ID" value="NZ_JBHUMP010000005.1"/>
</dbReference>
<dbReference type="PROSITE" id="PS50949">
    <property type="entry name" value="HTH_GNTR"/>
    <property type="match status" value="1"/>
</dbReference>
<evidence type="ECO:0000256" key="2">
    <source>
        <dbReference type="ARBA" id="ARBA00023125"/>
    </source>
</evidence>
<organism evidence="5 6">
    <name type="scientific">Sulfitobacter aestuarii</name>
    <dbReference type="NCBI Taxonomy" id="2161676"/>
    <lineage>
        <taxon>Bacteria</taxon>
        <taxon>Pseudomonadati</taxon>
        <taxon>Pseudomonadota</taxon>
        <taxon>Alphaproteobacteria</taxon>
        <taxon>Rhodobacterales</taxon>
        <taxon>Roseobacteraceae</taxon>
        <taxon>Sulfitobacter</taxon>
    </lineage>
</organism>
<keyword evidence="3" id="KW-0804">Transcription</keyword>
<reference evidence="6" key="1">
    <citation type="journal article" date="2019" name="Int. J. Syst. Evol. Microbiol.">
        <title>The Global Catalogue of Microorganisms (GCM) 10K type strain sequencing project: providing services to taxonomists for standard genome sequencing and annotation.</title>
        <authorList>
            <consortium name="The Broad Institute Genomics Platform"/>
            <consortium name="The Broad Institute Genome Sequencing Center for Infectious Disease"/>
            <person name="Wu L."/>
            <person name="Ma J."/>
        </authorList>
    </citation>
    <scope>NUCLEOTIDE SEQUENCE [LARGE SCALE GENOMIC DNA]</scope>
    <source>
        <strain evidence="6">TISTR 2562</strain>
    </source>
</reference>
<dbReference type="InterPro" id="IPR036390">
    <property type="entry name" value="WH_DNA-bd_sf"/>
</dbReference>
<keyword evidence="1" id="KW-0805">Transcription regulation</keyword>
<dbReference type="InterPro" id="IPR011711">
    <property type="entry name" value="GntR_C"/>
</dbReference>
<dbReference type="PRINTS" id="PR00035">
    <property type="entry name" value="HTHGNTR"/>
</dbReference>
<keyword evidence="6" id="KW-1185">Reference proteome</keyword>
<dbReference type="Gene3D" id="1.20.120.530">
    <property type="entry name" value="GntR ligand-binding domain-like"/>
    <property type="match status" value="1"/>
</dbReference>
<evidence type="ECO:0000259" key="4">
    <source>
        <dbReference type="PROSITE" id="PS50949"/>
    </source>
</evidence>
<feature type="domain" description="HTH gntR-type" evidence="4">
    <location>
        <begin position="2"/>
        <end position="69"/>
    </location>
</feature>
<gene>
    <name evidence="5" type="ORF">ACFSUD_08445</name>
</gene>
<evidence type="ECO:0000256" key="1">
    <source>
        <dbReference type="ARBA" id="ARBA00023015"/>
    </source>
</evidence>
<evidence type="ECO:0000313" key="5">
    <source>
        <dbReference type="EMBL" id="MFD2739594.1"/>
    </source>
</evidence>
<dbReference type="SMART" id="SM00895">
    <property type="entry name" value="FCD"/>
    <property type="match status" value="1"/>
</dbReference>
<dbReference type="SMART" id="SM00345">
    <property type="entry name" value="HTH_GNTR"/>
    <property type="match status" value="1"/>
</dbReference>
<dbReference type="Pfam" id="PF07729">
    <property type="entry name" value="FCD"/>
    <property type="match status" value="1"/>
</dbReference>
<evidence type="ECO:0000256" key="3">
    <source>
        <dbReference type="ARBA" id="ARBA00023163"/>
    </source>
</evidence>
<keyword evidence="2" id="KW-0238">DNA-binding</keyword>
<dbReference type="SUPFAM" id="SSF48008">
    <property type="entry name" value="GntR ligand-binding domain-like"/>
    <property type="match status" value="1"/>
</dbReference>
<dbReference type="PANTHER" id="PTHR43537">
    <property type="entry name" value="TRANSCRIPTIONAL REGULATOR, GNTR FAMILY"/>
    <property type="match status" value="1"/>
</dbReference>
<dbReference type="SUPFAM" id="SSF46785">
    <property type="entry name" value="Winged helix' DNA-binding domain"/>
    <property type="match status" value="1"/>
</dbReference>
<dbReference type="EMBL" id="JBHUMP010000005">
    <property type="protein sequence ID" value="MFD2739594.1"/>
    <property type="molecule type" value="Genomic_DNA"/>
</dbReference>
<dbReference type="CDD" id="cd07377">
    <property type="entry name" value="WHTH_GntR"/>
    <property type="match status" value="1"/>
</dbReference>
<dbReference type="InterPro" id="IPR008920">
    <property type="entry name" value="TF_FadR/GntR_C"/>
</dbReference>
<dbReference type="InterPro" id="IPR036388">
    <property type="entry name" value="WH-like_DNA-bd_sf"/>
</dbReference>
<name>A0ABW5U1B7_9RHOB</name>
<protein>
    <submittedName>
        <fullName evidence="5">GntR family transcriptional regulator</fullName>
    </submittedName>
</protein>
<dbReference type="Proteomes" id="UP001597474">
    <property type="component" value="Unassembled WGS sequence"/>
</dbReference>
<comment type="caution">
    <text evidence="5">The sequence shown here is derived from an EMBL/GenBank/DDBJ whole genome shotgun (WGS) entry which is preliminary data.</text>
</comment>
<dbReference type="Gene3D" id="1.10.10.10">
    <property type="entry name" value="Winged helix-like DNA-binding domain superfamily/Winged helix DNA-binding domain"/>
    <property type="match status" value="1"/>
</dbReference>
<accession>A0ABW5U1B7</accession>
<proteinExistence type="predicted"/>
<evidence type="ECO:0000313" key="6">
    <source>
        <dbReference type="Proteomes" id="UP001597474"/>
    </source>
</evidence>
<dbReference type="InterPro" id="IPR000524">
    <property type="entry name" value="Tscrpt_reg_HTH_GntR"/>
</dbReference>
<dbReference type="Pfam" id="PF00392">
    <property type="entry name" value="GntR"/>
    <property type="match status" value="1"/>
</dbReference>